<gene>
    <name evidence="2" type="ORF">IAI60_12515</name>
</gene>
<reference evidence="2 3" key="1">
    <citation type="submission" date="2020-09" db="EMBL/GenBank/DDBJ databases">
        <title>Roseomonas.</title>
        <authorList>
            <person name="Zhu W."/>
        </authorList>
    </citation>
    <scope>NUCLEOTIDE SEQUENCE [LARGE SCALE GENOMIC DNA]</scope>
    <source>
        <strain evidence="2 3">1311</strain>
    </source>
</reference>
<name>A0ABS3KD86_9PROT</name>
<keyword evidence="3" id="KW-1185">Reference proteome</keyword>
<evidence type="ECO:0000313" key="2">
    <source>
        <dbReference type="EMBL" id="MBO1075429.1"/>
    </source>
</evidence>
<dbReference type="Gene3D" id="2.60.40.10">
    <property type="entry name" value="Immunoglobulins"/>
    <property type="match status" value="1"/>
</dbReference>
<sequence>MQTVPITARITLPASARRGEVVTVRVLVRHPMERAVDAAGLTPVPRKILHTLRVTYAGEEVFHMVLSPGIAANPYLEFTTVATETGDLVFAWEEDGGTIYRREARLVVT</sequence>
<organism evidence="2 3">
    <name type="scientific">Roseomonas marmotae</name>
    <dbReference type="NCBI Taxonomy" id="2768161"/>
    <lineage>
        <taxon>Bacteria</taxon>
        <taxon>Pseudomonadati</taxon>
        <taxon>Pseudomonadota</taxon>
        <taxon>Alphaproteobacteria</taxon>
        <taxon>Acetobacterales</taxon>
        <taxon>Roseomonadaceae</taxon>
        <taxon>Roseomonas</taxon>
    </lineage>
</organism>
<dbReference type="RefSeq" id="WP_207447670.1">
    <property type="nucleotide sequence ID" value="NZ_CP061094.1"/>
</dbReference>
<dbReference type="SUPFAM" id="SSF81296">
    <property type="entry name" value="E set domains"/>
    <property type="match status" value="1"/>
</dbReference>
<evidence type="ECO:0000313" key="3">
    <source>
        <dbReference type="Proteomes" id="UP001518990"/>
    </source>
</evidence>
<feature type="domain" description="Sulphur oxidation protein SoxZ" evidence="1">
    <location>
        <begin position="13"/>
        <end position="103"/>
    </location>
</feature>
<accession>A0ABS3KD86</accession>
<proteinExistence type="predicted"/>
<dbReference type="Proteomes" id="UP001518990">
    <property type="component" value="Unassembled WGS sequence"/>
</dbReference>
<dbReference type="InterPro" id="IPR013783">
    <property type="entry name" value="Ig-like_fold"/>
</dbReference>
<dbReference type="EMBL" id="JACTNF010000012">
    <property type="protein sequence ID" value="MBO1075429.1"/>
    <property type="molecule type" value="Genomic_DNA"/>
</dbReference>
<protein>
    <submittedName>
        <fullName evidence="2">Thiosulfate oxidation carrier complex protein SoxZ</fullName>
    </submittedName>
</protein>
<dbReference type="InterPro" id="IPR014880">
    <property type="entry name" value="SoxZ_dom"/>
</dbReference>
<evidence type="ECO:0000259" key="1">
    <source>
        <dbReference type="Pfam" id="PF08770"/>
    </source>
</evidence>
<dbReference type="Pfam" id="PF08770">
    <property type="entry name" value="SoxZ"/>
    <property type="match status" value="1"/>
</dbReference>
<comment type="caution">
    <text evidence="2">The sequence shown here is derived from an EMBL/GenBank/DDBJ whole genome shotgun (WGS) entry which is preliminary data.</text>
</comment>
<dbReference type="InterPro" id="IPR014756">
    <property type="entry name" value="Ig_E-set"/>
</dbReference>